<keyword evidence="3" id="KW-1185">Reference proteome</keyword>
<dbReference type="RefSeq" id="WP_012186741.1">
    <property type="nucleotide sequence ID" value="NC_009954.1"/>
</dbReference>
<feature type="domain" description="HTH arsR-type" evidence="1">
    <location>
        <begin position="36"/>
        <end position="108"/>
    </location>
</feature>
<dbReference type="InterPro" id="IPR011991">
    <property type="entry name" value="ArsR-like_HTH"/>
</dbReference>
<name>A8MAE5_CALMQ</name>
<dbReference type="Gene3D" id="1.10.10.10">
    <property type="entry name" value="Winged helix-like DNA-binding domain superfamily/Winged helix DNA-binding domain"/>
    <property type="match status" value="1"/>
</dbReference>
<dbReference type="eggNOG" id="arCOG00731">
    <property type="taxonomic scope" value="Archaea"/>
</dbReference>
<dbReference type="InterPro" id="IPR036388">
    <property type="entry name" value="WH-like_DNA-bd_sf"/>
</dbReference>
<dbReference type="KEGG" id="cma:Cmaq_1699"/>
<dbReference type="CDD" id="cd00090">
    <property type="entry name" value="HTH_ARSR"/>
    <property type="match status" value="1"/>
</dbReference>
<evidence type="ECO:0000313" key="2">
    <source>
        <dbReference type="EMBL" id="ABW02522.1"/>
    </source>
</evidence>
<protein>
    <submittedName>
        <fullName evidence="2">Regulatory protein ArsR</fullName>
    </submittedName>
</protein>
<dbReference type="InterPro" id="IPR036390">
    <property type="entry name" value="WH_DNA-bd_sf"/>
</dbReference>
<dbReference type="PANTHER" id="PTHR38600">
    <property type="entry name" value="TRANSCRIPTIONAL REGULATORY PROTEIN"/>
    <property type="match status" value="1"/>
</dbReference>
<dbReference type="SMART" id="SM00418">
    <property type="entry name" value="HTH_ARSR"/>
    <property type="match status" value="1"/>
</dbReference>
<dbReference type="PANTHER" id="PTHR38600:SF1">
    <property type="entry name" value="TRANSCRIPTIONAL REGULATORY PROTEIN"/>
    <property type="match status" value="1"/>
</dbReference>
<accession>A8MAE5</accession>
<dbReference type="InterPro" id="IPR001845">
    <property type="entry name" value="HTH_ArsR_DNA-bd_dom"/>
</dbReference>
<dbReference type="AlphaFoldDB" id="A8MAE5"/>
<reference evidence="2 3" key="1">
    <citation type="submission" date="2007-10" db="EMBL/GenBank/DDBJ databases">
        <title>Complete sequence of Caldivirga maquilingensis IC-167.</title>
        <authorList>
            <consortium name="US DOE Joint Genome Institute"/>
            <person name="Copeland A."/>
            <person name="Lucas S."/>
            <person name="Lapidus A."/>
            <person name="Barry K."/>
            <person name="Glavina del Rio T."/>
            <person name="Dalin E."/>
            <person name="Tice H."/>
            <person name="Pitluck S."/>
            <person name="Saunders E."/>
            <person name="Brettin T."/>
            <person name="Bruce D."/>
            <person name="Detter J.C."/>
            <person name="Han C."/>
            <person name="Schmutz J."/>
            <person name="Larimer F."/>
            <person name="Land M."/>
            <person name="Hauser L."/>
            <person name="Kyrpides N."/>
            <person name="Ivanova N."/>
            <person name="Biddle J.F."/>
            <person name="Zhang Z."/>
            <person name="Fitz-Gibbon S.T."/>
            <person name="Lowe T.M."/>
            <person name="Saltikov C."/>
            <person name="House C.H."/>
            <person name="Richardson P."/>
        </authorList>
    </citation>
    <scope>NUCLEOTIDE SEQUENCE [LARGE SCALE GENOMIC DNA]</scope>
    <source>
        <strain evidence="3">ATCC 700844 / DSM 13496 / JCM 10307 / IC-167</strain>
    </source>
</reference>
<dbReference type="Proteomes" id="UP000001137">
    <property type="component" value="Chromosome"/>
</dbReference>
<gene>
    <name evidence="2" type="ordered locus">Cmaq_1699</name>
</gene>
<evidence type="ECO:0000259" key="1">
    <source>
        <dbReference type="SMART" id="SM00418"/>
    </source>
</evidence>
<dbReference type="EMBL" id="CP000852">
    <property type="protein sequence ID" value="ABW02522.1"/>
    <property type="molecule type" value="Genomic_DNA"/>
</dbReference>
<sequence>MSKVNAYKLLINSELIMANYDKDLKRLLIWLIGGSRGGLMRYRILEALRKRPMNPNQLAKYLNVNYRTVLYHLEILERNGLIVKAGEGYGAPYLVSDELNNKWSILVDIIRMIGLRELNEGDE</sequence>
<evidence type="ECO:0000313" key="3">
    <source>
        <dbReference type="Proteomes" id="UP000001137"/>
    </source>
</evidence>
<dbReference type="HOGENOM" id="CLU_153620_2_0_2"/>
<dbReference type="GeneID" id="5708449"/>
<dbReference type="STRING" id="397948.Cmaq_1699"/>
<dbReference type="GO" id="GO:0003700">
    <property type="term" value="F:DNA-binding transcription factor activity"/>
    <property type="evidence" value="ECO:0007669"/>
    <property type="project" value="InterPro"/>
</dbReference>
<dbReference type="SUPFAM" id="SSF46785">
    <property type="entry name" value="Winged helix' DNA-binding domain"/>
    <property type="match status" value="1"/>
</dbReference>
<dbReference type="Pfam" id="PF01022">
    <property type="entry name" value="HTH_5"/>
    <property type="match status" value="1"/>
</dbReference>
<proteinExistence type="predicted"/>
<organism evidence="2 3">
    <name type="scientific">Caldivirga maquilingensis (strain ATCC 700844 / DSM 13496 / JCM 10307 / IC-167)</name>
    <dbReference type="NCBI Taxonomy" id="397948"/>
    <lineage>
        <taxon>Archaea</taxon>
        <taxon>Thermoproteota</taxon>
        <taxon>Thermoprotei</taxon>
        <taxon>Thermoproteales</taxon>
        <taxon>Thermoproteaceae</taxon>
        <taxon>Caldivirga</taxon>
    </lineage>
</organism>